<reference evidence="3 4" key="1">
    <citation type="submission" date="2014-04" db="EMBL/GenBank/DDBJ databases">
        <authorList>
            <consortium name="DOE Joint Genome Institute"/>
            <person name="Kuo A."/>
            <person name="Kohler A."/>
            <person name="Nagy L.G."/>
            <person name="Floudas D."/>
            <person name="Copeland A."/>
            <person name="Barry K.W."/>
            <person name="Cichocki N."/>
            <person name="Veneault-Fourrey C."/>
            <person name="LaButti K."/>
            <person name="Lindquist E.A."/>
            <person name="Lipzen A."/>
            <person name="Lundell T."/>
            <person name="Morin E."/>
            <person name="Murat C."/>
            <person name="Sun H."/>
            <person name="Tunlid A."/>
            <person name="Henrissat B."/>
            <person name="Grigoriev I.V."/>
            <person name="Hibbett D.S."/>
            <person name="Martin F."/>
            <person name="Nordberg H.P."/>
            <person name="Cantor M.N."/>
            <person name="Hua S.X."/>
        </authorList>
    </citation>
    <scope>NUCLEOTIDE SEQUENCE [LARGE SCALE GENOMIC DNA]</scope>
    <source>
        <strain evidence="3 4">LaAM-08-1</strain>
    </source>
</reference>
<gene>
    <name evidence="3" type="ORF">K443DRAFT_87021</name>
</gene>
<keyword evidence="2" id="KW-1133">Transmembrane helix</keyword>
<keyword evidence="4" id="KW-1185">Reference proteome</keyword>
<proteinExistence type="predicted"/>
<evidence type="ECO:0000313" key="4">
    <source>
        <dbReference type="Proteomes" id="UP000054477"/>
    </source>
</evidence>
<feature type="transmembrane region" description="Helical" evidence="2">
    <location>
        <begin position="476"/>
        <end position="498"/>
    </location>
</feature>
<sequence length="636" mass="71271">MSIQQCWNPALLPAKIRFVWNRITFTRSTTIYFAFSVVHFLIQLSFQIKAFSINAQAAQFLTSIVVQGHATCSSLPFLRGNTLRLCSWIPPNLNVDIASCPLVWNGTIISDTEEHVKYFIRTATASTATSLSSSHPFSANSSPTSLTNLLPSFMTSRRFVTTTVFVRPQPTALNDQPYLPTWSGGDNDINKGFVKRGPLQIESFQEGGQNKLDISGVVGKGDPGTLDDTCLWALNWPVTVLRNTKREDMVFIAFQFWLLGMSIVALLNESIPHIFASLLTHMLATGWAIFQITHTATFRSEFSRVITKGACKHITLLPHYWEARGQAEIPSLVMHVVALVVSCFLTWRLIKVFGWQTFKRVGASLTINRLYKIVLILSIAIQLSLFFMVVTVSLWIDQLLNSVIGDLADFQKLYKVSSIVTLVLLVPWLMTGWFAVRRELRAPMFVFLLLSMLYLAGWGVMFFSTTFRWTFTTWRFFSVMASASVFLTLLSFVLGVVCRFNFGKGLLRYLNAHQSLLESDFPSSYAGSDVEKIAFPSNEKPVPTYSAAFTFVLPPDQIFASRDPLFFDPSAEPFESAPTLEAPLPALTRNLYNVHQGDTRKSHQKSSSYGACSSTNGGHSRNTSLASTHAKRWVIE</sequence>
<feature type="region of interest" description="Disordered" evidence="1">
    <location>
        <begin position="596"/>
        <end position="636"/>
    </location>
</feature>
<keyword evidence="2" id="KW-0812">Transmembrane</keyword>
<dbReference type="HOGENOM" id="CLU_021809_1_0_1"/>
<feature type="transmembrane region" description="Helical" evidence="2">
    <location>
        <begin position="370"/>
        <end position="396"/>
    </location>
</feature>
<dbReference type="AlphaFoldDB" id="A0A0C9X5G1"/>
<feature type="compositionally biased region" description="Polar residues" evidence="1">
    <location>
        <begin position="605"/>
        <end position="627"/>
    </location>
</feature>
<keyword evidence="2" id="KW-0472">Membrane</keyword>
<name>A0A0C9X5G1_9AGAR</name>
<dbReference type="STRING" id="1095629.A0A0C9X5G1"/>
<organism evidence="3 4">
    <name type="scientific">Laccaria amethystina LaAM-08-1</name>
    <dbReference type="NCBI Taxonomy" id="1095629"/>
    <lineage>
        <taxon>Eukaryota</taxon>
        <taxon>Fungi</taxon>
        <taxon>Dikarya</taxon>
        <taxon>Basidiomycota</taxon>
        <taxon>Agaricomycotina</taxon>
        <taxon>Agaricomycetes</taxon>
        <taxon>Agaricomycetidae</taxon>
        <taxon>Agaricales</taxon>
        <taxon>Agaricineae</taxon>
        <taxon>Hydnangiaceae</taxon>
        <taxon>Laccaria</taxon>
    </lineage>
</organism>
<feature type="transmembrane region" description="Helical" evidence="2">
    <location>
        <begin position="332"/>
        <end position="350"/>
    </location>
</feature>
<dbReference type="PANTHER" id="PTHR34391:SF2">
    <property type="entry name" value="TRP C-TERMINAL DOMAIN-CONTAINING PROTEIN"/>
    <property type="match status" value="1"/>
</dbReference>
<dbReference type="PANTHER" id="PTHR34391">
    <property type="entry name" value="UPF0658 GOLGI APPARATUS MEMBRANE PROTEIN C1952.10C-RELATED"/>
    <property type="match status" value="1"/>
</dbReference>
<feature type="transmembrane region" description="Helical" evidence="2">
    <location>
        <begin position="249"/>
        <end position="267"/>
    </location>
</feature>
<dbReference type="InterPro" id="IPR040410">
    <property type="entry name" value="UPF0658_Golgi"/>
</dbReference>
<dbReference type="EMBL" id="KN838547">
    <property type="protein sequence ID" value="KIK07405.1"/>
    <property type="molecule type" value="Genomic_DNA"/>
</dbReference>
<feature type="transmembrane region" description="Helical" evidence="2">
    <location>
        <begin position="416"/>
        <end position="436"/>
    </location>
</feature>
<accession>A0A0C9X5G1</accession>
<evidence type="ECO:0000256" key="2">
    <source>
        <dbReference type="SAM" id="Phobius"/>
    </source>
</evidence>
<evidence type="ECO:0000313" key="3">
    <source>
        <dbReference type="EMBL" id="KIK07405.1"/>
    </source>
</evidence>
<dbReference type="GO" id="GO:0005794">
    <property type="term" value="C:Golgi apparatus"/>
    <property type="evidence" value="ECO:0007669"/>
    <property type="project" value="TreeGrafter"/>
</dbReference>
<reference evidence="4" key="2">
    <citation type="submission" date="2015-01" db="EMBL/GenBank/DDBJ databases">
        <title>Evolutionary Origins and Diversification of the Mycorrhizal Mutualists.</title>
        <authorList>
            <consortium name="DOE Joint Genome Institute"/>
            <consortium name="Mycorrhizal Genomics Consortium"/>
            <person name="Kohler A."/>
            <person name="Kuo A."/>
            <person name="Nagy L.G."/>
            <person name="Floudas D."/>
            <person name="Copeland A."/>
            <person name="Barry K.W."/>
            <person name="Cichocki N."/>
            <person name="Veneault-Fourrey C."/>
            <person name="LaButti K."/>
            <person name="Lindquist E.A."/>
            <person name="Lipzen A."/>
            <person name="Lundell T."/>
            <person name="Morin E."/>
            <person name="Murat C."/>
            <person name="Riley R."/>
            <person name="Ohm R."/>
            <person name="Sun H."/>
            <person name="Tunlid A."/>
            <person name="Henrissat B."/>
            <person name="Grigoriev I.V."/>
            <person name="Hibbett D.S."/>
            <person name="Martin F."/>
        </authorList>
    </citation>
    <scope>NUCLEOTIDE SEQUENCE [LARGE SCALE GENOMIC DNA]</scope>
    <source>
        <strain evidence="4">LaAM-08-1</strain>
    </source>
</reference>
<protein>
    <submittedName>
        <fullName evidence="3">Uncharacterized protein</fullName>
    </submittedName>
</protein>
<dbReference type="OrthoDB" id="2448307at2759"/>
<dbReference type="Proteomes" id="UP000054477">
    <property type="component" value="Unassembled WGS sequence"/>
</dbReference>
<feature type="transmembrane region" description="Helical" evidence="2">
    <location>
        <begin position="443"/>
        <end position="464"/>
    </location>
</feature>
<evidence type="ECO:0000256" key="1">
    <source>
        <dbReference type="SAM" id="MobiDB-lite"/>
    </source>
</evidence>